<dbReference type="SUPFAM" id="SSF52540">
    <property type="entry name" value="P-loop containing nucleoside triphosphate hydrolases"/>
    <property type="match status" value="1"/>
</dbReference>
<sequence length="328" mass="36721">MNKDLRKAHLLMSTVRDEVHKRIVGMDDVIGHVLVAIFADGHVLLEGVPGIGKTYLINTIAEATSVKFSRVQMTPDLYPRDLWSVPDITNSEKMKFLPGPIYTNFLLTDELNRASSKVQSALLEAMQERQVTTGTETTSLPRPFLVFATENPIEEEGTYPLSEAQKDRFLMKIFTGYPSHEESVIIATLSSKPDPVEKVMSGEDILSVQQLIEKEVRIDPVLVENCVTMAELTRPENSKLAKEKFSTGASTRAPMALVRSAKAMAVLRGRDYVLPQDLIELSSSVLCHRVVFEDRFTPDEYDSEFGEAMEDILRQVFGRRGNDGQNRG</sequence>
<name>A0A1G2HEW6_9BACT</name>
<dbReference type="AlphaFoldDB" id="A0A1G2HEW6"/>
<evidence type="ECO:0000313" key="4">
    <source>
        <dbReference type="Proteomes" id="UP000178835"/>
    </source>
</evidence>
<gene>
    <name evidence="3" type="ORF">A2919_00800</name>
</gene>
<dbReference type="InterPro" id="IPR027417">
    <property type="entry name" value="P-loop_NTPase"/>
</dbReference>
<organism evidence="3 4">
    <name type="scientific">Candidatus Spechtbacteria bacterium RIFCSPLOWO2_01_FULL_43_12</name>
    <dbReference type="NCBI Taxonomy" id="1802162"/>
    <lineage>
        <taxon>Bacteria</taxon>
        <taxon>Candidatus Spechtiibacteriota</taxon>
    </lineage>
</organism>
<dbReference type="InterPro" id="IPR011703">
    <property type="entry name" value="ATPase_AAA-3"/>
</dbReference>
<dbReference type="Gene3D" id="3.40.50.300">
    <property type="entry name" value="P-loop containing nucleotide triphosphate hydrolases"/>
    <property type="match status" value="1"/>
</dbReference>
<dbReference type="InterPro" id="IPR050764">
    <property type="entry name" value="CbbQ/NirQ/NorQ/GpvN"/>
</dbReference>
<accession>A0A1G2HEW6</accession>
<feature type="domain" description="ChlI/MoxR AAA lid" evidence="2">
    <location>
        <begin position="239"/>
        <end position="297"/>
    </location>
</feature>
<dbReference type="PIRSF" id="PIRSF002849">
    <property type="entry name" value="AAA_ATPase_chaperone_MoxR_prd"/>
    <property type="match status" value="1"/>
</dbReference>
<evidence type="ECO:0000259" key="2">
    <source>
        <dbReference type="Pfam" id="PF17863"/>
    </source>
</evidence>
<dbReference type="InterPro" id="IPR041628">
    <property type="entry name" value="ChlI/MoxR_AAA_lid"/>
</dbReference>
<dbReference type="GO" id="GO:0005524">
    <property type="term" value="F:ATP binding"/>
    <property type="evidence" value="ECO:0007669"/>
    <property type="project" value="InterPro"/>
</dbReference>
<reference evidence="3 4" key="1">
    <citation type="journal article" date="2016" name="Nat. Commun.">
        <title>Thousands of microbial genomes shed light on interconnected biogeochemical processes in an aquifer system.</title>
        <authorList>
            <person name="Anantharaman K."/>
            <person name="Brown C.T."/>
            <person name="Hug L.A."/>
            <person name="Sharon I."/>
            <person name="Castelle C.J."/>
            <person name="Probst A.J."/>
            <person name="Thomas B.C."/>
            <person name="Singh A."/>
            <person name="Wilkins M.J."/>
            <person name="Karaoz U."/>
            <person name="Brodie E.L."/>
            <person name="Williams K.H."/>
            <person name="Hubbard S.S."/>
            <person name="Banfield J.F."/>
        </authorList>
    </citation>
    <scope>NUCLEOTIDE SEQUENCE [LARGE SCALE GENOMIC DNA]</scope>
</reference>
<dbReference type="PANTHER" id="PTHR42759">
    <property type="entry name" value="MOXR FAMILY PROTEIN"/>
    <property type="match status" value="1"/>
</dbReference>
<dbReference type="Proteomes" id="UP000178835">
    <property type="component" value="Unassembled WGS sequence"/>
</dbReference>
<dbReference type="Gene3D" id="1.10.8.80">
    <property type="entry name" value="Magnesium chelatase subunit I, C-Terminal domain"/>
    <property type="match status" value="1"/>
</dbReference>
<evidence type="ECO:0000313" key="3">
    <source>
        <dbReference type="EMBL" id="OGZ61022.1"/>
    </source>
</evidence>
<dbReference type="Pfam" id="PF17863">
    <property type="entry name" value="AAA_lid_2"/>
    <property type="match status" value="1"/>
</dbReference>
<comment type="caution">
    <text evidence="3">The sequence shown here is derived from an EMBL/GenBank/DDBJ whole genome shotgun (WGS) entry which is preliminary data.</text>
</comment>
<feature type="domain" description="ATPase AAA-3" evidence="1">
    <location>
        <begin position="42"/>
        <end position="171"/>
    </location>
</feature>
<dbReference type="PANTHER" id="PTHR42759:SF1">
    <property type="entry name" value="MAGNESIUM-CHELATASE SUBUNIT CHLD"/>
    <property type="match status" value="1"/>
</dbReference>
<evidence type="ECO:0000259" key="1">
    <source>
        <dbReference type="Pfam" id="PF07726"/>
    </source>
</evidence>
<dbReference type="Pfam" id="PF07726">
    <property type="entry name" value="AAA_3"/>
    <property type="match status" value="1"/>
</dbReference>
<dbReference type="EMBL" id="MHOH01000009">
    <property type="protein sequence ID" value="OGZ61022.1"/>
    <property type="molecule type" value="Genomic_DNA"/>
</dbReference>
<dbReference type="GO" id="GO:0016887">
    <property type="term" value="F:ATP hydrolysis activity"/>
    <property type="evidence" value="ECO:0007669"/>
    <property type="project" value="InterPro"/>
</dbReference>
<protein>
    <recommendedName>
        <fullName evidence="5">AAA+ ATPase domain-containing protein</fullName>
    </recommendedName>
</protein>
<evidence type="ECO:0008006" key="5">
    <source>
        <dbReference type="Google" id="ProtNLM"/>
    </source>
</evidence>
<proteinExistence type="predicted"/>
<dbReference type="CDD" id="cd00009">
    <property type="entry name" value="AAA"/>
    <property type="match status" value="1"/>
</dbReference>